<keyword evidence="1" id="KW-1003">Cell membrane</keyword>
<comment type="subcellular location">
    <subcellularLocation>
        <location evidence="1">Cell membrane</location>
        <topology evidence="1">Lipid-anchor</topology>
        <orientation evidence="1">Periplasmic side</orientation>
    </subcellularLocation>
</comment>
<dbReference type="AlphaFoldDB" id="Q31VF4"/>
<sequence length="203" mass="22158">MIRWMNEPLWPFIERKKSMRNLVKYVGIGLLVMGLAACDDKDTNATAQGSVAENNATGNPVNLLDGKLSFSLPADMTDQSGKLGTQANNMHVWSDATGQKAVIVIMGDDPKEDLAVLAKRLEDQQRSRDPQLQVVTNKAIELKGHKMQQLDSIISAKGQTAYSSVILGNVGNQLLTMQITLPADDQQKAQTTAENIINTLVIQ</sequence>
<dbReference type="EMBL" id="CP000036">
    <property type="protein sequence ID" value="ABB67954.1"/>
    <property type="molecule type" value="Genomic_DNA"/>
</dbReference>
<keyword evidence="1" id="KW-0472">Membrane</keyword>
<dbReference type="NCBIfam" id="NF008627">
    <property type="entry name" value="PRK11615.1"/>
    <property type="match status" value="1"/>
</dbReference>
<comment type="similarity">
    <text evidence="1">Belongs to the DcrB family.</text>
</comment>
<protein>
    <recommendedName>
        <fullName evidence="1">Inner membrane lipoprotein DcrB</fullName>
    </recommendedName>
</protein>
<proteinExistence type="inferred from homology"/>
<name>Q31VF4_SHIBS</name>
<evidence type="ECO:0000256" key="1">
    <source>
        <dbReference type="HAMAP-Rule" id="MF_02248"/>
    </source>
</evidence>
<accession>Q31VF4</accession>
<comment type="function">
    <text evidence="1">Plays a role in cell envelope biogenesis, maintenance of cell envelope integrity and membrane homeostasis. Essential for lipoprotein maturation under conditions where membrane fluidity may be altered.</text>
</comment>
<dbReference type="KEGG" id="sbo:SBO_3469"/>
<dbReference type="InterPro" id="IPR046406">
    <property type="entry name" value="DcrB"/>
</dbReference>
<keyword evidence="1" id="KW-0449">Lipoprotein</keyword>
<dbReference type="Gene3D" id="3.40.1000.10">
    <property type="entry name" value="Mog1/PsbP, alpha/beta/alpha sandwich"/>
    <property type="match status" value="1"/>
</dbReference>
<keyword evidence="1" id="KW-0732">Signal</keyword>
<dbReference type="Pfam" id="PF08786">
    <property type="entry name" value="DcrB"/>
    <property type="match status" value="1"/>
</dbReference>
<reference evidence="2 3" key="1">
    <citation type="journal article" date="2005" name="Nucleic Acids Res.">
        <title>Genome dynamics and diversity of Shigella species, the etiologic agents of bacillary dysentery.</title>
        <authorList>
            <person name="Yang F."/>
            <person name="Yang J."/>
            <person name="Zhang X."/>
            <person name="Chen L."/>
            <person name="Jiang Y."/>
            <person name="Yan Y."/>
            <person name="Tang X."/>
            <person name="Wang J."/>
            <person name="Xiong Z."/>
            <person name="Dong J."/>
            <person name="Xue Y."/>
            <person name="Zhu Y."/>
            <person name="Xu X."/>
            <person name="Sun L."/>
            <person name="Chen S."/>
            <person name="Nie H."/>
            <person name="Peng J."/>
            <person name="Xu J."/>
            <person name="Wang Y."/>
            <person name="Yuan Z."/>
            <person name="Wen Y."/>
            <person name="Yao Z."/>
            <person name="Shen Y."/>
            <person name="Qiang B."/>
            <person name="Hou Y."/>
            <person name="Yu J."/>
            <person name="Jin Q."/>
        </authorList>
    </citation>
    <scope>NUCLEOTIDE SEQUENCE [LARGE SCALE GENOMIC DNA]</scope>
    <source>
        <strain evidence="2 3">Sb227</strain>
    </source>
</reference>
<evidence type="ECO:0000313" key="2">
    <source>
        <dbReference type="EMBL" id="ABB67954.1"/>
    </source>
</evidence>
<dbReference type="HAMAP" id="MF_02248">
    <property type="entry name" value="DcrB"/>
    <property type="match status" value="1"/>
</dbReference>
<organism evidence="2 3">
    <name type="scientific">Shigella boydii serotype 4 (strain Sb227)</name>
    <dbReference type="NCBI Taxonomy" id="300268"/>
    <lineage>
        <taxon>Bacteria</taxon>
        <taxon>Pseudomonadati</taxon>
        <taxon>Pseudomonadota</taxon>
        <taxon>Gammaproteobacteria</taxon>
        <taxon>Enterobacterales</taxon>
        <taxon>Enterobacteriaceae</taxon>
        <taxon>Shigella</taxon>
    </lineage>
</organism>
<gene>
    <name evidence="1" type="primary">dcrB</name>
    <name evidence="2" type="ordered locus">SBO_3469</name>
</gene>
<dbReference type="Proteomes" id="UP000007067">
    <property type="component" value="Chromosome"/>
</dbReference>
<keyword evidence="1" id="KW-0564">Palmitate</keyword>
<evidence type="ECO:0000313" key="3">
    <source>
        <dbReference type="Proteomes" id="UP000007067"/>
    </source>
</evidence>
<dbReference type="GO" id="GO:0005886">
    <property type="term" value="C:plasma membrane"/>
    <property type="evidence" value="ECO:0007669"/>
    <property type="project" value="UniProtKB-SubCell"/>
</dbReference>
<dbReference type="HOGENOM" id="CLU_125378_0_0_6"/>
<dbReference type="InterPro" id="IPR014894">
    <property type="entry name" value="DcrB/EagT6"/>
</dbReference>